<protein>
    <recommendedName>
        <fullName evidence="3">LptE family protein</fullName>
    </recommendedName>
</protein>
<dbReference type="Pfam" id="PF04390">
    <property type="entry name" value="LptE"/>
    <property type="match status" value="1"/>
</dbReference>
<proteinExistence type="predicted"/>
<gene>
    <name evidence="1" type="ORF">FC093_09425</name>
</gene>
<reference evidence="1 2" key="1">
    <citation type="submission" date="2019-05" db="EMBL/GenBank/DDBJ databases">
        <title>Panacibacter sp. strain 17mud1-8 Genome sequencing and assembly.</title>
        <authorList>
            <person name="Chhetri G."/>
        </authorList>
    </citation>
    <scope>NUCLEOTIDE SEQUENCE [LARGE SCALE GENOMIC DNA]</scope>
    <source>
        <strain evidence="1 2">17mud1-8</strain>
    </source>
</reference>
<dbReference type="GO" id="GO:0019867">
    <property type="term" value="C:outer membrane"/>
    <property type="evidence" value="ECO:0007669"/>
    <property type="project" value="InterPro"/>
</dbReference>
<sequence length="153" mass="17167">MLFSSCGIYTFKDVSIPPEVKTVKISYIENKARIVNPQLSPRLTEALQQKISNQTKLTRTTSDDAHYQISGAVTNYSVSYVGISGRQASQNQLTVGVHIVFRNTLQNKTDEFDVSGDFPFAATQSLDQAVNTLFPDIMKNLTDQIFNHIFSNW</sequence>
<keyword evidence="2" id="KW-1185">Reference proteome</keyword>
<comment type="caution">
    <text evidence="1">The sequence shown here is derived from an EMBL/GenBank/DDBJ whole genome shotgun (WGS) entry which is preliminary data.</text>
</comment>
<evidence type="ECO:0000313" key="2">
    <source>
        <dbReference type="Proteomes" id="UP000305848"/>
    </source>
</evidence>
<name>A0A4U3L2F2_9BACT</name>
<dbReference type="Proteomes" id="UP000305848">
    <property type="component" value="Unassembled WGS sequence"/>
</dbReference>
<dbReference type="GO" id="GO:0043165">
    <property type="term" value="P:Gram-negative-bacterium-type cell outer membrane assembly"/>
    <property type="evidence" value="ECO:0007669"/>
    <property type="project" value="InterPro"/>
</dbReference>
<evidence type="ECO:0000313" key="1">
    <source>
        <dbReference type="EMBL" id="TKK69032.1"/>
    </source>
</evidence>
<dbReference type="OrthoDB" id="9790776at2"/>
<organism evidence="1 2">
    <name type="scientific">Ilyomonas limi</name>
    <dbReference type="NCBI Taxonomy" id="2575867"/>
    <lineage>
        <taxon>Bacteria</taxon>
        <taxon>Pseudomonadati</taxon>
        <taxon>Bacteroidota</taxon>
        <taxon>Chitinophagia</taxon>
        <taxon>Chitinophagales</taxon>
        <taxon>Chitinophagaceae</taxon>
        <taxon>Ilyomonas</taxon>
    </lineage>
</organism>
<dbReference type="AlphaFoldDB" id="A0A4U3L2F2"/>
<dbReference type="EMBL" id="SZQL01000006">
    <property type="protein sequence ID" value="TKK69032.1"/>
    <property type="molecule type" value="Genomic_DNA"/>
</dbReference>
<evidence type="ECO:0008006" key="3">
    <source>
        <dbReference type="Google" id="ProtNLM"/>
    </source>
</evidence>
<accession>A0A4U3L2F2</accession>
<dbReference type="InterPro" id="IPR007485">
    <property type="entry name" value="LPS_assembly_LptE"/>
</dbReference>